<dbReference type="Proteomes" id="UP000199103">
    <property type="component" value="Chromosome I"/>
</dbReference>
<feature type="non-terminal residue" evidence="3">
    <location>
        <position position="1"/>
    </location>
</feature>
<organism evidence="3 4">
    <name type="scientific">Microlunatus soli</name>
    <dbReference type="NCBI Taxonomy" id="630515"/>
    <lineage>
        <taxon>Bacteria</taxon>
        <taxon>Bacillati</taxon>
        <taxon>Actinomycetota</taxon>
        <taxon>Actinomycetes</taxon>
        <taxon>Propionibacteriales</taxon>
        <taxon>Propionibacteriaceae</taxon>
        <taxon>Microlunatus</taxon>
    </lineage>
</organism>
<dbReference type="RefSeq" id="WP_231920109.1">
    <property type="nucleotide sequence ID" value="NZ_LT629772.1"/>
</dbReference>
<sequence>GDSDQPGDSDQQGASTLEVGTPEINGESADSQPGPQVKPGDSFDLEVSATNTGDDPVSDVRGQAGDTELKCNDTTLDSGATTTCAGTIDAPVEAGGYSFGVGVGGTNASTDDPVQSTTSAYFTAGKASQGDSPQGNSSDSDSDQPSTSDDSDQPSNSGDTDQTGSSDGSDQPSDSDQGGSTIEVGAPVINGSTAGSQPGPQVKPGDSFDLEVSATNTGDDPVTDVRGQAGDTELKCNDTTLDSGATTTCAGTIEAPVEAGGYVFGLGVGGTNASTDEAVQSTTSAYFTAGEASEGTSGSNTGGTDNGSSTAGANGSGTESGIGGQYGTGGDNSTGTEGQYATGGTQSGYGQVGAVPQGSVHAGYGPSDRYPDPMWLLAGGLLALVSAGGLFAAQRRRTADNAGSSSDGGRR</sequence>
<feature type="region of interest" description="Disordered" evidence="1">
    <location>
        <begin position="1"/>
        <end position="228"/>
    </location>
</feature>
<keyword evidence="4" id="KW-1185">Reference proteome</keyword>
<feature type="compositionally biased region" description="Low complexity" evidence="1">
    <location>
        <begin position="128"/>
        <end position="181"/>
    </location>
</feature>
<feature type="transmembrane region" description="Helical" evidence="2">
    <location>
        <begin position="374"/>
        <end position="393"/>
    </location>
</feature>
<feature type="compositionally biased region" description="Low complexity" evidence="1">
    <location>
        <begin position="290"/>
        <end position="299"/>
    </location>
</feature>
<proteinExistence type="predicted"/>
<reference evidence="3 4" key="1">
    <citation type="submission" date="2016-10" db="EMBL/GenBank/DDBJ databases">
        <authorList>
            <person name="de Groot N.N."/>
        </authorList>
    </citation>
    <scope>NUCLEOTIDE SEQUENCE [LARGE SCALE GENOMIC DNA]</scope>
    <source>
        <strain evidence="3 4">DSM 21800</strain>
    </source>
</reference>
<name>A0A1H1M4R6_9ACTN</name>
<dbReference type="STRING" id="630515.SAMN04489812_0001"/>
<feature type="compositionally biased region" description="Polar residues" evidence="1">
    <location>
        <begin position="190"/>
        <end position="199"/>
    </location>
</feature>
<evidence type="ECO:0000313" key="3">
    <source>
        <dbReference type="EMBL" id="SDR81804.1"/>
    </source>
</evidence>
<keyword evidence="2" id="KW-0472">Membrane</keyword>
<protein>
    <submittedName>
        <fullName evidence="3">Uncharacterized protein</fullName>
    </submittedName>
</protein>
<feature type="compositionally biased region" description="Polar residues" evidence="1">
    <location>
        <begin position="72"/>
        <end position="85"/>
    </location>
</feature>
<feature type="compositionally biased region" description="Polar residues" evidence="1">
    <location>
        <begin position="106"/>
        <end position="121"/>
    </location>
</feature>
<evidence type="ECO:0000313" key="4">
    <source>
        <dbReference type="Proteomes" id="UP000199103"/>
    </source>
</evidence>
<dbReference type="EMBL" id="LT629772">
    <property type="protein sequence ID" value="SDR81804.1"/>
    <property type="molecule type" value="Genomic_DNA"/>
</dbReference>
<evidence type="ECO:0000256" key="1">
    <source>
        <dbReference type="SAM" id="MobiDB-lite"/>
    </source>
</evidence>
<accession>A0A1H1M4R6</accession>
<feature type="compositionally biased region" description="Gly residues" evidence="1">
    <location>
        <begin position="314"/>
        <end position="332"/>
    </location>
</feature>
<feature type="region of interest" description="Disordered" evidence="1">
    <location>
        <begin position="290"/>
        <end position="354"/>
    </location>
</feature>
<dbReference type="AlphaFoldDB" id="A0A1H1M4R6"/>
<feature type="compositionally biased region" description="Polar residues" evidence="1">
    <location>
        <begin position="333"/>
        <end position="344"/>
    </location>
</feature>
<gene>
    <name evidence="3" type="ORF">SAMN04489812_0001</name>
</gene>
<evidence type="ECO:0000256" key="2">
    <source>
        <dbReference type="SAM" id="Phobius"/>
    </source>
</evidence>
<keyword evidence="2" id="KW-1133">Transmembrane helix</keyword>
<keyword evidence="2" id="KW-0812">Transmembrane</keyword>